<dbReference type="InterPro" id="IPR002059">
    <property type="entry name" value="CSP_DNA-bd"/>
</dbReference>
<dbReference type="InterPro" id="IPR012340">
    <property type="entry name" value="NA-bd_OB-fold"/>
</dbReference>
<protein>
    <submittedName>
        <fullName evidence="2">Cold shock protein, CspA family</fullName>
    </submittedName>
</protein>
<name>A0A1G6T6B5_9GAMM</name>
<organism evidence="2 3">
    <name type="scientific">Ectopseudomonas chengduensis</name>
    <dbReference type="NCBI Taxonomy" id="489632"/>
    <lineage>
        <taxon>Bacteria</taxon>
        <taxon>Pseudomonadati</taxon>
        <taxon>Pseudomonadota</taxon>
        <taxon>Gammaproteobacteria</taxon>
        <taxon>Pseudomonadales</taxon>
        <taxon>Pseudomonadaceae</taxon>
        <taxon>Ectopseudomonas</taxon>
    </lineage>
</organism>
<evidence type="ECO:0000256" key="1">
    <source>
        <dbReference type="SAM" id="MobiDB-lite"/>
    </source>
</evidence>
<dbReference type="SUPFAM" id="SSF50249">
    <property type="entry name" value="Nucleic acid-binding proteins"/>
    <property type="match status" value="1"/>
</dbReference>
<gene>
    <name evidence="2" type="ORF">SAMN05216576_11336</name>
</gene>
<dbReference type="EMBL" id="FMZQ01000013">
    <property type="protein sequence ID" value="SDD24066.1"/>
    <property type="molecule type" value="Genomic_DNA"/>
</dbReference>
<feature type="region of interest" description="Disordered" evidence="1">
    <location>
        <begin position="67"/>
        <end position="97"/>
    </location>
</feature>
<dbReference type="InterPro" id="IPR027417">
    <property type="entry name" value="P-loop_NTPase"/>
</dbReference>
<evidence type="ECO:0000313" key="3">
    <source>
        <dbReference type="Proteomes" id="UP000199467"/>
    </source>
</evidence>
<proteinExistence type="predicted"/>
<evidence type="ECO:0000313" key="2">
    <source>
        <dbReference type="EMBL" id="SDD24066.1"/>
    </source>
</evidence>
<reference evidence="3" key="1">
    <citation type="submission" date="2016-10" db="EMBL/GenBank/DDBJ databases">
        <authorList>
            <person name="Varghese N."/>
            <person name="Submissions S."/>
        </authorList>
    </citation>
    <scope>NUCLEOTIDE SEQUENCE [LARGE SCALE GENOMIC DNA]</scope>
    <source>
        <strain evidence="3">DSM 26382</strain>
    </source>
</reference>
<dbReference type="PROSITE" id="PS51857">
    <property type="entry name" value="CSD_2"/>
    <property type="match status" value="1"/>
</dbReference>
<keyword evidence="3" id="KW-1185">Reference proteome</keyword>
<dbReference type="NCBIfam" id="NF047389">
    <property type="entry name" value="ATPase_Sll1717"/>
    <property type="match status" value="1"/>
</dbReference>
<dbReference type="InterPro" id="IPR059206">
    <property type="entry name" value="Sll1717-like"/>
</dbReference>
<accession>A0A1G6T6B5</accession>
<sequence length="589" mass="68573">MSTQGIFKGWLNKKAYGFIKIPDDSSDIFLHITHATNPLELSAGCQVEFEIDTSEKKRQAVNAKLIAPPHYPPLKDNGSSRVPYNNSHEQLQDSEQITDETLESEEIEELDTDAVNNALLSEISRWKREAKSEDNTRYFWHVREVDQISQGEKCFVIGRKGSGKTAICEHFSALSSHDVFSEKLSFKNFPFNELYDHKNAKYTKPNQFITIWKYLIYSSICRLMLKDNSVDLEIREQLSKIYDDKAPLSRRIGRWVSKDFGFSLFGLSLKITRSEDTHEPTNWIKNVDYLEDLLLNHVSESKYYILFDELDEDYRDIVAEEQFEQYTALITSLFKAVQDIRSIFGGGGAKILPIVFLRDDIYDLVKDSDKNKWGDFRVDLNWDVEKIKRLIAFRISRAIDQDCKNILPFDAAWGRVFGARRIGVGSNRQKSKISTFEFICRSTLIRPRDFVLYLQNCAQHAIESNVQIGPTVVRYVDKAFSNYLRQELTDELFAILPDISNTFDTISQLRKWNFSIPEFEQAYQQRVEQGFIQERNVKFVLQILFLFSVIGNSPRGGRYVFRYQNREARLNYNERVVVHRGLFKALQIL</sequence>
<dbReference type="GO" id="GO:0003676">
    <property type="term" value="F:nucleic acid binding"/>
    <property type="evidence" value="ECO:0007669"/>
    <property type="project" value="InterPro"/>
</dbReference>
<dbReference type="AlphaFoldDB" id="A0A1G6T6B5"/>
<dbReference type="Gene3D" id="2.40.50.140">
    <property type="entry name" value="Nucleic acid-binding proteins"/>
    <property type="match status" value="1"/>
</dbReference>
<feature type="compositionally biased region" description="Polar residues" evidence="1">
    <location>
        <begin position="77"/>
        <end position="95"/>
    </location>
</feature>
<dbReference type="SUPFAM" id="SSF52540">
    <property type="entry name" value="P-loop containing nucleoside triphosphate hydrolases"/>
    <property type="match status" value="1"/>
</dbReference>
<dbReference type="RefSeq" id="WP_082469372.1">
    <property type="nucleotide sequence ID" value="NZ_FMZQ01000013.1"/>
</dbReference>
<dbReference type="Proteomes" id="UP000199467">
    <property type="component" value="Unassembled WGS sequence"/>
</dbReference>
<dbReference type="Pfam" id="PF00313">
    <property type="entry name" value="CSD"/>
    <property type="match status" value="1"/>
</dbReference>